<comment type="caution">
    <text evidence="1">The sequence shown here is derived from an EMBL/GenBank/DDBJ whole genome shotgun (WGS) entry which is preliminary data.</text>
</comment>
<evidence type="ECO:0000313" key="2">
    <source>
        <dbReference type="Proteomes" id="UP000180133"/>
    </source>
</evidence>
<proteinExistence type="predicted"/>
<keyword evidence="2" id="KW-1185">Reference proteome</keyword>
<protein>
    <submittedName>
        <fullName evidence="1">Uncharacterized protein</fullName>
    </submittedName>
</protein>
<evidence type="ECO:0000313" key="1">
    <source>
        <dbReference type="EMBL" id="OHY89445.1"/>
    </source>
</evidence>
<gene>
    <name evidence="1" type="ORF">BI375_23625</name>
</gene>
<organism evidence="1 2">
    <name type="scientific">Vibrio rotiferianus</name>
    <dbReference type="NCBI Taxonomy" id="190895"/>
    <lineage>
        <taxon>Bacteria</taxon>
        <taxon>Pseudomonadati</taxon>
        <taxon>Pseudomonadota</taxon>
        <taxon>Gammaproteobacteria</taxon>
        <taxon>Vibrionales</taxon>
        <taxon>Vibrionaceae</taxon>
        <taxon>Vibrio</taxon>
    </lineage>
</organism>
<reference evidence="1 2" key="1">
    <citation type="submission" date="2016-09" db="EMBL/GenBank/DDBJ databases">
        <title>Isolation, identification and antibiotic sensitivity analysis of bacterial pathogen from juvenile Hippocampus erectus with tail-rotted disease.</title>
        <authorList>
            <person name="Yang Q."/>
        </authorList>
    </citation>
    <scope>NUCLEOTIDE SEQUENCE [LARGE SCALE GENOMIC DNA]</scope>
    <source>
        <strain evidence="1 2">HM-10</strain>
    </source>
</reference>
<sequence>MSEELTIIESKMKLIRNMKDSLLNAGEASKELCQAAESSIDIFIESEVLSEVPFVEYAFSIKNAYDKYQVAKVKRNYANFIKSASTLNSEEALYFTDQIFANTEQAEEAAETIFEIITSAERPIKAEILGRLCVSFAKGKIDLNEFNSLMHITCAATVPALRSMQGLMNLYSNQVRTYYQRSKPYIAQLSSVGLAVNSSKSNGWELTELGIQLASFGFGLTLYQADGKLYEMPTELGESNEFLVFEGDEENT</sequence>
<dbReference type="Proteomes" id="UP000180133">
    <property type="component" value="Unassembled WGS sequence"/>
</dbReference>
<name>A0ABX3D3P7_9VIBR</name>
<dbReference type="EMBL" id="MKFT01000044">
    <property type="protein sequence ID" value="OHY89445.1"/>
    <property type="molecule type" value="Genomic_DNA"/>
</dbReference>
<accession>A0ABX3D3P7</accession>